<keyword evidence="2" id="KW-1185">Reference proteome</keyword>
<sequence>MKRTNNFISRGLVGLLTGILFLSVSCDRITYEQEVMAKVAVFKTMAEIRKEFVGTKDEVELQSTGKIYIYKDYLLINEPLKGIHFYNNSNPAKPEKITFLAVEGTSDFAIKDDVLYTDNYADLLLFDLKNIAKPTLMKRVEDVFKTVNTVWGWKPMNGTKVVAGWKDSLVTYKNTREHTPFIQYDKDVKYYDSFGGTGQAGSLARFTISKNHLYTVDISDLNWFDISNKNTATYVDKMRLQGLLETIFPYKDNLFIGTTQGMHIISLENPAAPKKISTFAHFRACDPVVVNDKYAFVTLRSGIECGGGSNELQVIDIANLSNPKLKLTQALKSPYGLGLSGNMVYLTEGMNGFRSFAFEEGQQLSLKEVQNLPNMMSYDVIPGPKSMIVIGPKKICQYDYQDKSNIKELGCINITPGS</sequence>
<dbReference type="Proteomes" id="UP001363035">
    <property type="component" value="Unassembled WGS sequence"/>
</dbReference>
<evidence type="ECO:0000313" key="1">
    <source>
        <dbReference type="EMBL" id="MEI5984781.1"/>
    </source>
</evidence>
<dbReference type="EMBL" id="JAYLLN010000015">
    <property type="protein sequence ID" value="MEI5984781.1"/>
    <property type="molecule type" value="Genomic_DNA"/>
</dbReference>
<gene>
    <name evidence="1" type="ORF">VJ786_07695</name>
</gene>
<reference evidence="1 2" key="1">
    <citation type="submission" date="2024-01" db="EMBL/GenBank/DDBJ databases">
        <title>Sphingobacterium tenebrionis sp. nov., a novel endophyte isolated from tenebrio molitor intestines.</title>
        <authorList>
            <person name="Zhang C."/>
        </authorList>
    </citation>
    <scope>NUCLEOTIDE SEQUENCE [LARGE SCALE GENOMIC DNA]</scope>
    <source>
        <strain evidence="1 2">PU5-4</strain>
    </source>
</reference>
<evidence type="ECO:0008006" key="3">
    <source>
        <dbReference type="Google" id="ProtNLM"/>
    </source>
</evidence>
<evidence type="ECO:0000313" key="2">
    <source>
        <dbReference type="Proteomes" id="UP001363035"/>
    </source>
</evidence>
<accession>A0ABU8I4Y4</accession>
<comment type="caution">
    <text evidence="1">The sequence shown here is derived from an EMBL/GenBank/DDBJ whole genome shotgun (WGS) entry which is preliminary data.</text>
</comment>
<dbReference type="PROSITE" id="PS51257">
    <property type="entry name" value="PROKAR_LIPOPROTEIN"/>
    <property type="match status" value="1"/>
</dbReference>
<name>A0ABU8I4Y4_9SPHI</name>
<dbReference type="RefSeq" id="WP_336557524.1">
    <property type="nucleotide sequence ID" value="NZ_JAYLLN010000015.1"/>
</dbReference>
<proteinExistence type="predicted"/>
<organism evidence="1 2">
    <name type="scientific">Sphingobacterium tenebrionis</name>
    <dbReference type="NCBI Taxonomy" id="3111775"/>
    <lineage>
        <taxon>Bacteria</taxon>
        <taxon>Pseudomonadati</taxon>
        <taxon>Bacteroidota</taxon>
        <taxon>Sphingobacteriia</taxon>
        <taxon>Sphingobacteriales</taxon>
        <taxon>Sphingobacteriaceae</taxon>
        <taxon>Sphingobacterium</taxon>
    </lineage>
</organism>
<protein>
    <recommendedName>
        <fullName evidence="3">LVIVD repeat-containing protein</fullName>
    </recommendedName>
</protein>